<dbReference type="Pfam" id="PF20560">
    <property type="entry name" value="MotA_N"/>
    <property type="match status" value="1"/>
</dbReference>
<dbReference type="PROSITE" id="PS01307">
    <property type="entry name" value="MOTA"/>
    <property type="match status" value="1"/>
</dbReference>
<keyword evidence="7" id="KW-0283">Flagellar rotation</keyword>
<evidence type="ECO:0000256" key="3">
    <source>
        <dbReference type="ARBA" id="ARBA00022448"/>
    </source>
</evidence>
<evidence type="ECO:0000256" key="7">
    <source>
        <dbReference type="ARBA" id="ARBA00022779"/>
    </source>
</evidence>
<evidence type="ECO:0000256" key="4">
    <source>
        <dbReference type="ARBA" id="ARBA00022475"/>
    </source>
</evidence>
<accession>A0A482K109</accession>
<dbReference type="GO" id="GO:0006935">
    <property type="term" value="P:chemotaxis"/>
    <property type="evidence" value="ECO:0007669"/>
    <property type="project" value="UniProtKB-KW"/>
</dbReference>
<dbReference type="InterPro" id="IPR046786">
    <property type="entry name" value="MotA_N"/>
</dbReference>
<keyword evidence="8" id="KW-0375">Hydrogen ion transport</keyword>
<dbReference type="AlphaFoldDB" id="A0A482K109"/>
<comment type="similarity">
    <text evidence="2">Belongs to the MotA family.</text>
</comment>
<evidence type="ECO:0000256" key="2">
    <source>
        <dbReference type="ARBA" id="ARBA00008038"/>
    </source>
</evidence>
<keyword evidence="3" id="KW-0813">Transport</keyword>
<comment type="subcellular location">
    <subcellularLocation>
        <location evidence="1">Cell membrane</location>
        <topology evidence="1">Multi-pass membrane protein</topology>
    </subcellularLocation>
</comment>
<evidence type="ECO:0000313" key="15">
    <source>
        <dbReference type="EMBL" id="QBP39120.1"/>
    </source>
</evidence>
<keyword evidence="4" id="KW-1003">Cell membrane</keyword>
<feature type="transmembrane region" description="Helical" evidence="12">
    <location>
        <begin position="148"/>
        <end position="169"/>
    </location>
</feature>
<dbReference type="Pfam" id="PF01618">
    <property type="entry name" value="MotA_ExbB"/>
    <property type="match status" value="1"/>
</dbReference>
<evidence type="ECO:0000256" key="10">
    <source>
        <dbReference type="ARBA" id="ARBA00023065"/>
    </source>
</evidence>
<feature type="transmembrane region" description="Helical" evidence="12">
    <location>
        <begin position="29"/>
        <end position="51"/>
    </location>
</feature>
<keyword evidence="10" id="KW-0406">Ion transport</keyword>
<evidence type="ECO:0000256" key="1">
    <source>
        <dbReference type="ARBA" id="ARBA00004651"/>
    </source>
</evidence>
<evidence type="ECO:0000259" key="14">
    <source>
        <dbReference type="Pfam" id="PF20560"/>
    </source>
</evidence>
<gene>
    <name evidence="15" type="primary">motA</name>
</gene>
<evidence type="ECO:0000259" key="13">
    <source>
        <dbReference type="Pfam" id="PF01618"/>
    </source>
</evidence>
<feature type="domain" description="MotA/TolQ/ExbB proton channel" evidence="13">
    <location>
        <begin position="101"/>
        <end position="218"/>
    </location>
</feature>
<dbReference type="GO" id="GO:0071978">
    <property type="term" value="P:bacterial-type flagellum-dependent swarming motility"/>
    <property type="evidence" value="ECO:0007669"/>
    <property type="project" value="InterPro"/>
</dbReference>
<keyword evidence="15" id="KW-0966">Cell projection</keyword>
<evidence type="ECO:0000256" key="6">
    <source>
        <dbReference type="ARBA" id="ARBA00022692"/>
    </source>
</evidence>
<keyword evidence="11 12" id="KW-0472">Membrane</keyword>
<keyword evidence="9 12" id="KW-1133">Transmembrane helix</keyword>
<keyword evidence="15" id="KW-0969">Cilium</keyword>
<evidence type="ECO:0000256" key="9">
    <source>
        <dbReference type="ARBA" id="ARBA00022989"/>
    </source>
</evidence>
<keyword evidence="6 12" id="KW-0812">Transmembrane</keyword>
<reference evidence="15" key="1">
    <citation type="submission" date="2018-11" db="EMBL/GenBank/DDBJ databases">
        <authorList>
            <person name="Laute Caly D.L.L."/>
            <person name="Raftis E.J.J."/>
            <person name="Cowie P."/>
            <person name="Hennessy E."/>
            <person name="Holt A."/>
            <person name="Panzica D.A."/>
            <person name="Sparre C."/>
            <person name="Minter B."/>
            <person name="Stroobach E."/>
            <person name="Mulder I.E."/>
        </authorList>
    </citation>
    <scope>NUCLEOTIDE SEQUENCE</scope>
    <source>
        <strain evidence="15">MRx0518</strain>
    </source>
</reference>
<dbReference type="PANTHER" id="PTHR30433:SF3">
    <property type="entry name" value="MOTILITY PROTEIN A"/>
    <property type="match status" value="1"/>
</dbReference>
<feature type="transmembrane region" description="Helical" evidence="12">
    <location>
        <begin position="181"/>
        <end position="203"/>
    </location>
</feature>
<dbReference type="InterPro" id="IPR002898">
    <property type="entry name" value="MotA_ExbB_proton_chnl"/>
</dbReference>
<evidence type="ECO:0000256" key="5">
    <source>
        <dbReference type="ARBA" id="ARBA00022500"/>
    </source>
</evidence>
<keyword evidence="5" id="KW-0145">Chemotaxis</keyword>
<keyword evidence="15" id="KW-0282">Flagellum</keyword>
<name>A0A482K109_ENTGA</name>
<protein>
    <submittedName>
        <fullName evidence="15">Flagellar motor rotation protein MotA</fullName>
    </submittedName>
</protein>
<organism evidence="15">
    <name type="scientific">Enterococcus gallinarum</name>
    <dbReference type="NCBI Taxonomy" id="1353"/>
    <lineage>
        <taxon>Bacteria</taxon>
        <taxon>Bacillati</taxon>
        <taxon>Bacillota</taxon>
        <taxon>Bacilli</taxon>
        <taxon>Lactobacillales</taxon>
        <taxon>Enterococcaceae</taxon>
        <taxon>Enterococcus</taxon>
    </lineage>
</organism>
<feature type="domain" description="Motility protein A N-terminal" evidence="14">
    <location>
        <begin position="6"/>
        <end position="91"/>
    </location>
</feature>
<dbReference type="GO" id="GO:0005886">
    <property type="term" value="C:plasma membrane"/>
    <property type="evidence" value="ECO:0007669"/>
    <property type="project" value="UniProtKB-SubCell"/>
</dbReference>
<reference evidence="15" key="2">
    <citation type="journal article" date="2019" name="Sci. Rep.">
        <title>The flagellin of candidate live biotherapeutic Enterococcus gallinarum MRx0518 is a potent immunostimulant.</title>
        <authorList>
            <person name="Laute-Caly D.L."/>
            <person name="Raftis E.J."/>
            <person name="Cowie P."/>
            <person name="Hennessy E."/>
            <person name="Holt A."/>
            <person name="Panzica D.A."/>
            <person name="Sparre C."/>
            <person name="Minter B."/>
            <person name="Stroobach E."/>
            <person name="Mulder I.E."/>
        </authorList>
    </citation>
    <scope>NUCLEOTIDE SEQUENCE</scope>
    <source>
        <strain evidence="15">MRx0518</strain>
    </source>
</reference>
<evidence type="ECO:0000256" key="8">
    <source>
        <dbReference type="ARBA" id="ARBA00022781"/>
    </source>
</evidence>
<dbReference type="InterPro" id="IPR000540">
    <property type="entry name" value="Flag_MotA_CS"/>
</dbReference>
<dbReference type="InterPro" id="IPR047055">
    <property type="entry name" value="MotA-like"/>
</dbReference>
<dbReference type="PANTHER" id="PTHR30433">
    <property type="entry name" value="CHEMOTAXIS PROTEIN MOTA"/>
    <property type="match status" value="1"/>
</dbReference>
<dbReference type="EMBL" id="MK210233">
    <property type="protein sequence ID" value="QBP39120.1"/>
    <property type="molecule type" value="Genomic_DNA"/>
</dbReference>
<proteinExistence type="inferred from homology"/>
<evidence type="ECO:0000256" key="11">
    <source>
        <dbReference type="ARBA" id="ARBA00023136"/>
    </source>
</evidence>
<sequence length="254" mass="27402">MDFFLLIGIILGLISVVVGMIVKGANVAVLINPAAAIIIFVGVIAAVINSFPSSDIKKIPKIFGALLKNKEYDLKTTINTIVELANQARRDGLLSLEGAIQNLEDPFLRKGLEMVVDGIAAEQIQEIMENEIYGIEERHRIGSSIFKTAGTSSPTLGVLGAVIGLIGALGNLEDVEALGHMISAAFVATLYGIFFGYVLFIPFSSRLSLKSEQEVQMMSIIVEGVLAIQAGQSPKSIEKKLYSLIDPKKREEQL</sequence>
<evidence type="ECO:0000256" key="12">
    <source>
        <dbReference type="SAM" id="Phobius"/>
    </source>
</evidence>
<dbReference type="NCBIfam" id="NF005997">
    <property type="entry name" value="PRK08124.1"/>
    <property type="match status" value="1"/>
</dbReference>
<dbReference type="GO" id="GO:1902600">
    <property type="term" value="P:proton transmembrane transport"/>
    <property type="evidence" value="ECO:0007669"/>
    <property type="project" value="UniProtKB-KW"/>
</dbReference>